<comment type="caution">
    <text evidence="2">The sequence shown here is derived from an EMBL/GenBank/DDBJ whole genome shotgun (WGS) entry which is preliminary data.</text>
</comment>
<proteinExistence type="predicted"/>
<name>X0VQA4_9ZZZZ</name>
<reference evidence="2" key="1">
    <citation type="journal article" date="2014" name="Front. Microbiol.">
        <title>High frequency of phylogenetically diverse reductive dehalogenase-homologous genes in deep subseafloor sedimentary metagenomes.</title>
        <authorList>
            <person name="Kawai M."/>
            <person name="Futagami T."/>
            <person name="Toyoda A."/>
            <person name="Takaki Y."/>
            <person name="Nishi S."/>
            <person name="Hori S."/>
            <person name="Arai W."/>
            <person name="Tsubouchi T."/>
            <person name="Morono Y."/>
            <person name="Uchiyama I."/>
            <person name="Ito T."/>
            <person name="Fujiyama A."/>
            <person name="Inagaki F."/>
            <person name="Takami H."/>
        </authorList>
    </citation>
    <scope>NUCLEOTIDE SEQUENCE</scope>
    <source>
        <strain evidence="2">Expedition CK06-06</strain>
    </source>
</reference>
<sequence>DIDAMILVTLDDNPENNYIVEFTYTPPQGGQQKVAQVDLGDGILFSLDPEEDLPYANAGGSTSHFRPSIPTEYVWFSSFGGFSTLDNVISHLQLGLTVGHPNADDIDALAHGQFGCEIPEPATLLLLGTGTLLIVGAARRRRIRS</sequence>
<evidence type="ECO:0000313" key="2">
    <source>
        <dbReference type="EMBL" id="GAG20539.1"/>
    </source>
</evidence>
<gene>
    <name evidence="2" type="ORF">S01H1_49227</name>
</gene>
<protein>
    <recommendedName>
        <fullName evidence="1">Ice-binding protein C-terminal domain-containing protein</fullName>
    </recommendedName>
</protein>
<dbReference type="Pfam" id="PF07589">
    <property type="entry name" value="PEP-CTERM"/>
    <property type="match status" value="1"/>
</dbReference>
<feature type="non-terminal residue" evidence="2">
    <location>
        <position position="1"/>
    </location>
</feature>
<dbReference type="AlphaFoldDB" id="X0VQA4"/>
<dbReference type="EMBL" id="BARS01031649">
    <property type="protein sequence ID" value="GAG20539.1"/>
    <property type="molecule type" value="Genomic_DNA"/>
</dbReference>
<dbReference type="NCBIfam" id="TIGR02595">
    <property type="entry name" value="PEP_CTERM"/>
    <property type="match status" value="1"/>
</dbReference>
<dbReference type="InterPro" id="IPR013424">
    <property type="entry name" value="Ice-binding_C"/>
</dbReference>
<evidence type="ECO:0000259" key="1">
    <source>
        <dbReference type="Pfam" id="PF07589"/>
    </source>
</evidence>
<organism evidence="2">
    <name type="scientific">marine sediment metagenome</name>
    <dbReference type="NCBI Taxonomy" id="412755"/>
    <lineage>
        <taxon>unclassified sequences</taxon>
        <taxon>metagenomes</taxon>
        <taxon>ecological metagenomes</taxon>
    </lineage>
</organism>
<feature type="domain" description="Ice-binding protein C-terminal" evidence="1">
    <location>
        <begin position="118"/>
        <end position="142"/>
    </location>
</feature>
<accession>X0VQA4</accession>